<dbReference type="InterPro" id="IPR027417">
    <property type="entry name" value="P-loop_NTPase"/>
</dbReference>
<dbReference type="GO" id="GO:0005524">
    <property type="term" value="F:ATP binding"/>
    <property type="evidence" value="ECO:0007669"/>
    <property type="project" value="UniProtKB-UniRule"/>
</dbReference>
<organism evidence="11 12">
    <name type="scientific">candidate division KD3-62 bacterium DG_56</name>
    <dbReference type="NCBI Taxonomy" id="1704032"/>
    <lineage>
        <taxon>Bacteria</taxon>
        <taxon>candidate division KD3-62</taxon>
    </lineage>
</organism>
<comment type="caution">
    <text evidence="11">The sequence shown here is derived from an EMBL/GenBank/DDBJ whole genome shotgun (WGS) entry which is preliminary data.</text>
</comment>
<evidence type="ECO:0000256" key="6">
    <source>
        <dbReference type="ARBA" id="ARBA00022840"/>
    </source>
</evidence>
<dbReference type="EMBL" id="LIZY01000125">
    <property type="protein sequence ID" value="KPJ62254.1"/>
    <property type="molecule type" value="Genomic_DNA"/>
</dbReference>
<dbReference type="SUPFAM" id="SSF52540">
    <property type="entry name" value="P-loop containing nucleoside triphosphate hydrolases"/>
    <property type="match status" value="1"/>
</dbReference>
<dbReference type="InterPro" id="IPR017871">
    <property type="entry name" value="ABC_transporter-like_CS"/>
</dbReference>
<gene>
    <name evidence="9" type="primary">ftsE</name>
    <name evidence="11" type="ORF">AMK68_05155</name>
</gene>
<reference evidence="11 12" key="1">
    <citation type="journal article" date="2015" name="Microbiome">
        <title>Genomic resolution of linkages in carbon, nitrogen, and sulfur cycling among widespread estuary sediment bacteria.</title>
        <authorList>
            <person name="Baker B.J."/>
            <person name="Lazar C.S."/>
            <person name="Teske A.P."/>
            <person name="Dick G.J."/>
        </authorList>
    </citation>
    <scope>NUCLEOTIDE SEQUENCE [LARGE SCALE GENOMIC DNA]</scope>
    <source>
        <strain evidence="11">DG_56</strain>
    </source>
</reference>
<evidence type="ECO:0000256" key="8">
    <source>
        <dbReference type="ARBA" id="ARBA00023306"/>
    </source>
</evidence>
<dbReference type="FunFam" id="3.40.50.300:FF:000056">
    <property type="entry name" value="Cell division ATP-binding protein FtsE"/>
    <property type="match status" value="1"/>
</dbReference>
<keyword evidence="5 9" id="KW-0547">Nucleotide-binding</keyword>
<evidence type="ECO:0000256" key="2">
    <source>
        <dbReference type="ARBA" id="ARBA00020019"/>
    </source>
</evidence>
<evidence type="ECO:0000259" key="10">
    <source>
        <dbReference type="PROSITE" id="PS50893"/>
    </source>
</evidence>
<comment type="similarity">
    <text evidence="1 9">Belongs to the ABC transporter superfamily.</text>
</comment>
<comment type="subunit">
    <text evidence="9">Homodimer. Forms a membrane-associated complex with FtsX.</text>
</comment>
<evidence type="ECO:0000256" key="5">
    <source>
        <dbReference type="ARBA" id="ARBA00022741"/>
    </source>
</evidence>
<dbReference type="AlphaFoldDB" id="A0A0S7XIF4"/>
<evidence type="ECO:0000313" key="11">
    <source>
        <dbReference type="EMBL" id="KPJ62254.1"/>
    </source>
</evidence>
<evidence type="ECO:0000256" key="9">
    <source>
        <dbReference type="RuleBase" id="RU365094"/>
    </source>
</evidence>
<dbReference type="InterPro" id="IPR003593">
    <property type="entry name" value="AAA+_ATPase"/>
</dbReference>
<dbReference type="InterPro" id="IPR003439">
    <property type="entry name" value="ABC_transporter-like_ATP-bd"/>
</dbReference>
<dbReference type="PATRIC" id="fig|1704032.3.peg.934"/>
<evidence type="ECO:0000256" key="1">
    <source>
        <dbReference type="ARBA" id="ARBA00005417"/>
    </source>
</evidence>
<dbReference type="InterPro" id="IPR005286">
    <property type="entry name" value="Cell_div_FtsE"/>
</dbReference>
<dbReference type="Proteomes" id="UP000052020">
    <property type="component" value="Unassembled WGS sequence"/>
</dbReference>
<evidence type="ECO:0000313" key="12">
    <source>
        <dbReference type="Proteomes" id="UP000052020"/>
    </source>
</evidence>
<feature type="domain" description="ABC transporter" evidence="10">
    <location>
        <begin position="2"/>
        <end position="223"/>
    </location>
</feature>
<keyword evidence="3 9" id="KW-1003">Cell membrane</keyword>
<keyword evidence="8 9" id="KW-0131">Cell cycle</keyword>
<dbReference type="GO" id="GO:0005886">
    <property type="term" value="C:plasma membrane"/>
    <property type="evidence" value="ECO:0007669"/>
    <property type="project" value="UniProtKB-SubCell"/>
</dbReference>
<sequence length="225" mass="24840">MVEFEHVSMVYPEGTEALDDVTVAIDEGEFVFIVGPTGEGKSTLIKLIYRELLPTMGRVLVAGGDVAALPLRKVPYLRRRIGVVFQDFRLLPHQTVFQNVAFALRVVGEGGRKIRRRVPELLEQVGLAQRPDALPSQLSGGEQQRVSIARALAHEPPIFLADEPTGNLDPDTSWEIMQLIARVIAERGTTVIVATHDKLMVDAMHTRVIELSNGRVVRDAPEAGY</sequence>
<protein>
    <recommendedName>
        <fullName evidence="2 9">Cell division ATP-binding protein FtsE</fullName>
    </recommendedName>
</protein>
<dbReference type="GO" id="GO:0051301">
    <property type="term" value="P:cell division"/>
    <property type="evidence" value="ECO:0007669"/>
    <property type="project" value="UniProtKB-UniRule"/>
</dbReference>
<accession>A0A0S7XIF4</accession>
<evidence type="ECO:0000256" key="7">
    <source>
        <dbReference type="ARBA" id="ARBA00023136"/>
    </source>
</evidence>
<comment type="function">
    <text evidence="9">Part of the ABC transporter FtsEX involved in cellular division.</text>
</comment>
<dbReference type="GO" id="GO:0016887">
    <property type="term" value="F:ATP hydrolysis activity"/>
    <property type="evidence" value="ECO:0007669"/>
    <property type="project" value="InterPro"/>
</dbReference>
<name>A0A0S7XIF4_9BACT</name>
<dbReference type="InterPro" id="IPR015854">
    <property type="entry name" value="ABC_transpr_LolD-like"/>
</dbReference>
<dbReference type="PROSITE" id="PS00211">
    <property type="entry name" value="ABC_TRANSPORTER_1"/>
    <property type="match status" value="1"/>
</dbReference>
<dbReference type="NCBIfam" id="TIGR02673">
    <property type="entry name" value="FtsE"/>
    <property type="match status" value="1"/>
</dbReference>
<evidence type="ECO:0000256" key="3">
    <source>
        <dbReference type="ARBA" id="ARBA00022475"/>
    </source>
</evidence>
<evidence type="ECO:0000256" key="4">
    <source>
        <dbReference type="ARBA" id="ARBA00022618"/>
    </source>
</evidence>
<dbReference type="PANTHER" id="PTHR24220">
    <property type="entry name" value="IMPORT ATP-BINDING PROTEIN"/>
    <property type="match status" value="1"/>
</dbReference>
<dbReference type="PANTHER" id="PTHR24220:SF470">
    <property type="entry name" value="CELL DIVISION ATP-BINDING PROTEIN FTSE"/>
    <property type="match status" value="1"/>
</dbReference>
<dbReference type="Gene3D" id="3.40.50.300">
    <property type="entry name" value="P-loop containing nucleotide triphosphate hydrolases"/>
    <property type="match status" value="1"/>
</dbReference>
<dbReference type="Pfam" id="PF00005">
    <property type="entry name" value="ABC_tran"/>
    <property type="match status" value="1"/>
</dbReference>
<dbReference type="SMART" id="SM00382">
    <property type="entry name" value="AAA"/>
    <property type="match status" value="1"/>
</dbReference>
<dbReference type="GO" id="GO:0022857">
    <property type="term" value="F:transmembrane transporter activity"/>
    <property type="evidence" value="ECO:0007669"/>
    <property type="project" value="TreeGrafter"/>
</dbReference>
<dbReference type="PROSITE" id="PS50893">
    <property type="entry name" value="ABC_TRANSPORTER_2"/>
    <property type="match status" value="1"/>
</dbReference>
<keyword evidence="4 9" id="KW-0132">Cell division</keyword>
<proteinExistence type="inferred from homology"/>
<keyword evidence="7 9" id="KW-0472">Membrane</keyword>
<keyword evidence="6 9" id="KW-0067">ATP-binding</keyword>
<comment type="subcellular location">
    <subcellularLocation>
        <location evidence="9">Cell membrane</location>
        <topology evidence="9">Peripheral membrane protein</topology>
        <orientation evidence="9">Cytoplasmic side</orientation>
    </subcellularLocation>
</comment>